<organism evidence="2">
    <name type="scientific">uncultured virus</name>
    <dbReference type="NCBI Taxonomy" id="340016"/>
    <lineage>
        <taxon>Viruses</taxon>
        <taxon>environmental samples</taxon>
    </lineage>
</organism>
<dbReference type="SMART" id="SM00883">
    <property type="entry name" value="Cpn10"/>
    <property type="match status" value="1"/>
</dbReference>
<dbReference type="SUPFAM" id="SSF50129">
    <property type="entry name" value="GroES-like"/>
    <property type="match status" value="1"/>
</dbReference>
<dbReference type="GO" id="GO:0005524">
    <property type="term" value="F:ATP binding"/>
    <property type="evidence" value="ECO:0007669"/>
    <property type="project" value="InterPro"/>
</dbReference>
<dbReference type="InterPro" id="IPR037124">
    <property type="entry name" value="Chaperonin_GroES_sf"/>
</dbReference>
<accession>A0A221S2X5</accession>
<protein>
    <submittedName>
        <fullName evidence="2">Co-chaperonin GroES</fullName>
    </submittedName>
</protein>
<dbReference type="GO" id="GO:0044183">
    <property type="term" value="F:protein folding chaperone"/>
    <property type="evidence" value="ECO:0007669"/>
    <property type="project" value="InterPro"/>
</dbReference>
<name>A0A221S2X5_9VIRU</name>
<proteinExistence type="predicted"/>
<dbReference type="InterPro" id="IPR011032">
    <property type="entry name" value="GroES-like_sf"/>
</dbReference>
<dbReference type="Pfam" id="PF00166">
    <property type="entry name" value="Cpn10"/>
    <property type="match status" value="1"/>
</dbReference>
<evidence type="ECO:0000313" key="2">
    <source>
        <dbReference type="EMBL" id="ASN63290.1"/>
    </source>
</evidence>
<sequence>MINADIWATDSDVPTPEKVPVPAGYRILIRPRGVIEKTKGGIILTDNSKEQQSYLNSVGQVIAMGPECYSDRKAPWCKVGDWVVFGRYAGAKISVQKVKMVIINDDEILATLDNPEVVSQQL</sequence>
<dbReference type="EMBL" id="KU970696">
    <property type="protein sequence ID" value="ASN63290.1"/>
    <property type="molecule type" value="Genomic_DNA"/>
</dbReference>
<dbReference type="Gene3D" id="2.30.33.40">
    <property type="entry name" value="GroES chaperonin"/>
    <property type="match status" value="1"/>
</dbReference>
<evidence type="ECO:0000256" key="1">
    <source>
        <dbReference type="ARBA" id="ARBA00023186"/>
    </source>
</evidence>
<dbReference type="CDD" id="cd00320">
    <property type="entry name" value="cpn10"/>
    <property type="match status" value="1"/>
</dbReference>
<dbReference type="InterPro" id="IPR020818">
    <property type="entry name" value="Chaperonin_GroES"/>
</dbReference>
<keyword evidence="1" id="KW-0143">Chaperone</keyword>
<reference evidence="2" key="1">
    <citation type="submission" date="2016-03" db="EMBL/GenBank/DDBJ databases">
        <title>Novel chaperonins are prevalent in the virioplankton and link to viral biology and ecology.</title>
        <authorList>
            <person name="Marine R.L."/>
            <person name="Nasko D.J."/>
            <person name="Polson S.W."/>
            <person name="Wommack K.E."/>
        </authorList>
    </citation>
    <scope>NUCLEOTIDE SEQUENCE</scope>
</reference>
<gene>
    <name evidence="2" type="primary">groES</name>
</gene>